<evidence type="ECO:0000313" key="3">
    <source>
        <dbReference type="EMBL" id="JAS11226.1"/>
    </source>
</evidence>
<feature type="non-terminal residue" evidence="3">
    <location>
        <position position="177"/>
    </location>
</feature>
<dbReference type="GO" id="GO:0007098">
    <property type="term" value="P:centrosome cycle"/>
    <property type="evidence" value="ECO:0007669"/>
    <property type="project" value="InterPro"/>
</dbReference>
<dbReference type="EMBL" id="GEDC01026072">
    <property type="protein sequence ID" value="JAS11226.1"/>
    <property type="molecule type" value="Transcribed_RNA"/>
</dbReference>
<dbReference type="PANTHER" id="PTHR34343:SF1">
    <property type="entry name" value="SEROLOGICALLY DEFINED COLON CANCER ANTIGEN 8"/>
    <property type="match status" value="1"/>
</dbReference>
<reference evidence="3" key="1">
    <citation type="submission" date="2015-12" db="EMBL/GenBank/DDBJ databases">
        <title>De novo transcriptome assembly of four potential Pierce s Disease insect vectors from Arizona vineyards.</title>
        <authorList>
            <person name="Tassone E.E."/>
        </authorList>
    </citation>
    <scope>NUCLEOTIDE SEQUENCE</scope>
</reference>
<dbReference type="InterPro" id="IPR031887">
    <property type="entry name" value="SDCCAG8"/>
</dbReference>
<organism evidence="3">
    <name type="scientific">Clastoptera arizonana</name>
    <name type="common">Arizona spittle bug</name>
    <dbReference type="NCBI Taxonomy" id="38151"/>
    <lineage>
        <taxon>Eukaryota</taxon>
        <taxon>Metazoa</taxon>
        <taxon>Ecdysozoa</taxon>
        <taxon>Arthropoda</taxon>
        <taxon>Hexapoda</taxon>
        <taxon>Insecta</taxon>
        <taxon>Pterygota</taxon>
        <taxon>Neoptera</taxon>
        <taxon>Paraneoptera</taxon>
        <taxon>Hemiptera</taxon>
        <taxon>Auchenorrhyncha</taxon>
        <taxon>Cercopoidea</taxon>
        <taxon>Clastopteridae</taxon>
        <taxon>Clastoptera</taxon>
    </lineage>
</organism>
<dbReference type="Pfam" id="PF15964">
    <property type="entry name" value="CCCAP"/>
    <property type="match status" value="1"/>
</dbReference>
<gene>
    <name evidence="3" type="ORF">g.2765</name>
</gene>
<dbReference type="PANTHER" id="PTHR34343">
    <property type="entry name" value="SEROLOGICALLY DEFINED COLON CANCER ANTIGEN 8"/>
    <property type="match status" value="1"/>
</dbReference>
<accession>A0A1B6CCP4</accession>
<dbReference type="AlphaFoldDB" id="A0A1B6CCP4"/>
<evidence type="ECO:0000256" key="1">
    <source>
        <dbReference type="SAM" id="Coils"/>
    </source>
</evidence>
<sequence>MDSYRKRTPDYTDFAYREAVSKLRYLLAESYTSTAVPSKFSLGPHQHQHSFVKFPDGDDHRESSLVLQTRQTTDPPKRPDTSGNQPPPELMSFIERQEEYIEQLEKESQYCREELANLMGKVKEVISENEGLHERRKSSILKSMFDSSEMDDDDEDETEQEDKGSERINKKKILVGP</sequence>
<feature type="coiled-coil region" evidence="1">
    <location>
        <begin position="94"/>
        <end position="121"/>
    </location>
</feature>
<dbReference type="GO" id="GO:0035148">
    <property type="term" value="P:tube formation"/>
    <property type="evidence" value="ECO:0007669"/>
    <property type="project" value="TreeGrafter"/>
</dbReference>
<dbReference type="GO" id="GO:0005813">
    <property type="term" value="C:centrosome"/>
    <property type="evidence" value="ECO:0007669"/>
    <property type="project" value="InterPro"/>
</dbReference>
<name>A0A1B6CCP4_9HEMI</name>
<feature type="region of interest" description="Disordered" evidence="2">
    <location>
        <begin position="37"/>
        <end position="89"/>
    </location>
</feature>
<protein>
    <submittedName>
        <fullName evidence="3">Uncharacterized protein</fullName>
    </submittedName>
</protein>
<proteinExistence type="predicted"/>
<feature type="region of interest" description="Disordered" evidence="2">
    <location>
        <begin position="128"/>
        <end position="177"/>
    </location>
</feature>
<dbReference type="GO" id="GO:0005814">
    <property type="term" value="C:centriole"/>
    <property type="evidence" value="ECO:0007669"/>
    <property type="project" value="TreeGrafter"/>
</dbReference>
<keyword evidence="1" id="KW-0175">Coiled coil</keyword>
<dbReference type="GO" id="GO:0001764">
    <property type="term" value="P:neuron migration"/>
    <property type="evidence" value="ECO:0007669"/>
    <property type="project" value="TreeGrafter"/>
</dbReference>
<evidence type="ECO:0000256" key="2">
    <source>
        <dbReference type="SAM" id="MobiDB-lite"/>
    </source>
</evidence>
<feature type="compositionally biased region" description="Acidic residues" evidence="2">
    <location>
        <begin position="148"/>
        <end position="160"/>
    </location>
</feature>
<feature type="compositionally biased region" description="Polar residues" evidence="2">
    <location>
        <begin position="65"/>
        <end position="74"/>
    </location>
</feature>
<dbReference type="GO" id="GO:0030010">
    <property type="term" value="P:establishment of cell polarity"/>
    <property type="evidence" value="ECO:0007669"/>
    <property type="project" value="TreeGrafter"/>
</dbReference>